<evidence type="ECO:0000256" key="3">
    <source>
        <dbReference type="ARBA" id="ARBA00022553"/>
    </source>
</evidence>
<evidence type="ECO:0000259" key="6">
    <source>
        <dbReference type="PROSITE" id="PS50894"/>
    </source>
</evidence>
<feature type="domain" description="HPt" evidence="6">
    <location>
        <begin position="17"/>
        <end position="113"/>
    </location>
</feature>
<dbReference type="InterPro" id="IPR053403">
    <property type="entry name" value="QS_phosphorelay_intermediate"/>
</dbReference>
<gene>
    <name evidence="7" type="ORF">A130_18935</name>
</gene>
<accession>A0A1E5CNT9</accession>
<dbReference type="Pfam" id="PF01627">
    <property type="entry name" value="Hpt"/>
    <property type="match status" value="1"/>
</dbReference>
<protein>
    <recommendedName>
        <fullName evidence="2">Phosphorelay protein LuxU</fullName>
    </recommendedName>
</protein>
<feature type="modified residue" description="Phosphohistidine" evidence="5">
    <location>
        <position position="56"/>
    </location>
</feature>
<comment type="subunit">
    <text evidence="1">Monomer.</text>
</comment>
<evidence type="ECO:0000256" key="5">
    <source>
        <dbReference type="PROSITE-ProRule" id="PRU00110"/>
    </source>
</evidence>
<evidence type="ECO:0000256" key="2">
    <source>
        <dbReference type="ARBA" id="ARBA00017260"/>
    </source>
</evidence>
<dbReference type="RefSeq" id="WP_017051487.1">
    <property type="nucleotide sequence ID" value="NZ_AJYW02000289.1"/>
</dbReference>
<proteinExistence type="predicted"/>
<dbReference type="InterPro" id="IPR008207">
    <property type="entry name" value="Sig_transdc_His_kin_Hpt_dom"/>
</dbReference>
<dbReference type="AlphaFoldDB" id="A0A1E5CNT9"/>
<dbReference type="Proteomes" id="UP000094165">
    <property type="component" value="Unassembled WGS sequence"/>
</dbReference>
<dbReference type="GO" id="GO:0004672">
    <property type="term" value="F:protein kinase activity"/>
    <property type="evidence" value="ECO:0007669"/>
    <property type="project" value="UniProtKB-ARBA"/>
</dbReference>
<dbReference type="EMBL" id="AJYW02000289">
    <property type="protein sequence ID" value="OEE71566.1"/>
    <property type="molecule type" value="Genomic_DNA"/>
</dbReference>
<dbReference type="InterPro" id="IPR036641">
    <property type="entry name" value="HPT_dom_sf"/>
</dbReference>
<keyword evidence="3 5" id="KW-0597">Phosphoprotein</keyword>
<dbReference type="Gene3D" id="1.20.120.160">
    <property type="entry name" value="HPT domain"/>
    <property type="match status" value="1"/>
</dbReference>
<keyword evidence="4" id="KW-0902">Two-component regulatory system</keyword>
<keyword evidence="8" id="KW-1185">Reference proteome</keyword>
<dbReference type="SUPFAM" id="SSF47226">
    <property type="entry name" value="Histidine-containing phosphotransfer domain, HPT domain"/>
    <property type="match status" value="1"/>
</dbReference>
<name>A0A1E5CNT9_9VIBR</name>
<evidence type="ECO:0000313" key="7">
    <source>
        <dbReference type="EMBL" id="OEE71566.1"/>
    </source>
</evidence>
<dbReference type="GO" id="GO:0000160">
    <property type="term" value="P:phosphorelay signal transduction system"/>
    <property type="evidence" value="ECO:0007669"/>
    <property type="project" value="UniProtKB-KW"/>
</dbReference>
<evidence type="ECO:0000313" key="8">
    <source>
        <dbReference type="Proteomes" id="UP000094165"/>
    </source>
</evidence>
<evidence type="ECO:0000256" key="4">
    <source>
        <dbReference type="ARBA" id="ARBA00023012"/>
    </source>
</evidence>
<sequence>MNILNQDKINDLARDIGEENVPVLLDIFLGELSSYIETLTSSDDAKAMTNLAEISHALKSSAASFGAEKLCAYAVEVDNKVKLNQQIDADIDLMAMVELLQETRVKYLGLVSQ</sequence>
<comment type="caution">
    <text evidence="7">The sequence shown here is derived from an EMBL/GenBank/DDBJ whole genome shotgun (WGS) entry which is preliminary data.</text>
</comment>
<organism evidence="7 8">
    <name type="scientific">Vibrio genomosp. F6 str. FF-238</name>
    <dbReference type="NCBI Taxonomy" id="1191298"/>
    <lineage>
        <taxon>Bacteria</taxon>
        <taxon>Pseudomonadati</taxon>
        <taxon>Pseudomonadota</taxon>
        <taxon>Gammaproteobacteria</taxon>
        <taxon>Vibrionales</taxon>
        <taxon>Vibrionaceae</taxon>
        <taxon>Vibrio</taxon>
    </lineage>
</organism>
<evidence type="ECO:0000256" key="1">
    <source>
        <dbReference type="ARBA" id="ARBA00011245"/>
    </source>
</evidence>
<dbReference type="PROSITE" id="PS50894">
    <property type="entry name" value="HPT"/>
    <property type="match status" value="1"/>
</dbReference>
<dbReference type="NCBIfam" id="NF041948">
    <property type="entry name" value="Phrelay_LuxU_Vib"/>
    <property type="match status" value="1"/>
</dbReference>
<reference evidence="7 8" key="1">
    <citation type="journal article" date="2012" name="Science">
        <title>Ecological populations of bacteria act as socially cohesive units of antibiotic production and resistance.</title>
        <authorList>
            <person name="Cordero O.X."/>
            <person name="Wildschutte H."/>
            <person name="Kirkup B."/>
            <person name="Proehl S."/>
            <person name="Ngo L."/>
            <person name="Hussain F."/>
            <person name="Le Roux F."/>
            <person name="Mincer T."/>
            <person name="Polz M.F."/>
        </authorList>
    </citation>
    <scope>NUCLEOTIDE SEQUENCE [LARGE SCALE GENOMIC DNA]</scope>
    <source>
        <strain evidence="7 8">FF-238</strain>
    </source>
</reference>